<dbReference type="Pfam" id="PF13384">
    <property type="entry name" value="HTH_23"/>
    <property type="match status" value="1"/>
</dbReference>
<feature type="domain" description="Integrase catalytic" evidence="1">
    <location>
        <begin position="283"/>
        <end position="448"/>
    </location>
</feature>
<protein>
    <recommendedName>
        <fullName evidence="1">Integrase catalytic domain-containing protein</fullName>
    </recommendedName>
</protein>
<geneLocation type="plasmid" evidence="2">
    <name>pTSY</name>
</geneLocation>
<dbReference type="Pfam" id="PF00665">
    <property type="entry name" value="rve"/>
    <property type="match status" value="1"/>
</dbReference>
<dbReference type="SUPFAM" id="SSF46689">
    <property type="entry name" value="Homeodomain-like"/>
    <property type="match status" value="1"/>
</dbReference>
<evidence type="ECO:0000313" key="2">
    <source>
        <dbReference type="EMBL" id="ETX03613.1"/>
    </source>
</evidence>
<dbReference type="Gene3D" id="3.30.420.10">
    <property type="entry name" value="Ribonuclease H-like superfamily/Ribonuclease H"/>
    <property type="match status" value="1"/>
</dbReference>
<dbReference type="SUPFAM" id="SSF53098">
    <property type="entry name" value="Ribonuclease H-like"/>
    <property type="match status" value="1"/>
</dbReference>
<gene>
    <name evidence="2" type="ORF">ETSY1_46690</name>
</gene>
<keyword evidence="2" id="KW-0614">Plasmid</keyword>
<dbReference type="InterPro" id="IPR001584">
    <property type="entry name" value="Integrase_cat-core"/>
</dbReference>
<dbReference type="InterPro" id="IPR036397">
    <property type="entry name" value="RNaseH_sf"/>
</dbReference>
<proteinExistence type="predicted"/>
<dbReference type="InterPro" id="IPR009057">
    <property type="entry name" value="Homeodomain-like_sf"/>
</dbReference>
<comment type="caution">
    <text evidence="2">The sequence shown here is derived from an EMBL/GenBank/DDBJ whole genome shotgun (WGS) entry which is preliminary data.</text>
</comment>
<evidence type="ECO:0000313" key="3">
    <source>
        <dbReference type="Proteomes" id="UP000019141"/>
    </source>
</evidence>
<reference evidence="2 3" key="1">
    <citation type="journal article" date="2014" name="Nature">
        <title>An environmental bacterial taxon with a large and distinct metabolic repertoire.</title>
        <authorList>
            <person name="Wilson M.C."/>
            <person name="Mori T."/>
            <person name="Ruckert C."/>
            <person name="Uria A.R."/>
            <person name="Helf M.J."/>
            <person name="Takada K."/>
            <person name="Gernert C."/>
            <person name="Steffens U.A."/>
            <person name="Heycke N."/>
            <person name="Schmitt S."/>
            <person name="Rinke C."/>
            <person name="Helfrich E.J."/>
            <person name="Brachmann A.O."/>
            <person name="Gurgui C."/>
            <person name="Wakimoto T."/>
            <person name="Kracht M."/>
            <person name="Crusemann M."/>
            <person name="Hentschel U."/>
            <person name="Abe I."/>
            <person name="Matsunaga S."/>
            <person name="Kalinowski J."/>
            <person name="Takeyama H."/>
            <person name="Piel J."/>
        </authorList>
    </citation>
    <scope>NUCLEOTIDE SEQUENCE [LARGE SCALE GENOMIC DNA]</scope>
    <source>
        <strain evidence="3">TSY1</strain>
        <plasmid evidence="2">pTSY</plasmid>
    </source>
</reference>
<sequence length="594" mass="68732">MSAAEDFEQIRMFFLDPLQHDYEVIRPIVLFGETAAERSRQTGIDRTVIGEKARRFVTDSMGALADGRTQPAVGEGPIYPEAIAGYIIYLKQLYPPIHLREIERILLRKFGYQTNHHTLKRFLKPYETPIQLELDLTTFSSFADAYEARWTVVRMAHEGWNKKSIADCLKLSRSHVYKILEAFDKDGFEGLEDHRTRPPHHPGDQLDLPFLKVVLDLQHEYPRAGRFRIHGLLDKQGEEKLPSEPTVGRAMAINRRFHGAPGPWKSARDDQPAPVSHRHLPYRPEYPHHMWFTDIRYLVQLDGSWVYSICVLEGYSRKMLAGMVSEHQDFISVLQILYAALAEYGCPKALVSDNGSVFTAGGYLSILRELEIEPLHIEKGKPWQNLIEAQFKVQLRLADYKFEQAQMLDAVQNEHAAFIETFNTTRHYAHRKRADGHRTPIDVLGWLKGRRVEAKRLRETFRRAEFLRTVNRHGFVSVQRFYIYAESGLSRKRVFIWIYEGELSIAYKQTVVARYHCAYDPKHKAIQGLSDPTLYTTKFTPPQLELIELDDEQWVKFQKHPSRTYSKRIAMLPKQLPLLDLGASALILLALKAI</sequence>
<accession>W4M0D4</accession>
<dbReference type="GO" id="GO:0003676">
    <property type="term" value="F:nucleic acid binding"/>
    <property type="evidence" value="ECO:0007669"/>
    <property type="project" value="InterPro"/>
</dbReference>
<dbReference type="Proteomes" id="UP000019141">
    <property type="component" value="Unassembled WGS sequence"/>
</dbReference>
<name>W4M0D4_ENTF1</name>
<dbReference type="HOGENOM" id="CLU_471574_0_0_7"/>
<evidence type="ECO:0000259" key="1">
    <source>
        <dbReference type="PROSITE" id="PS50994"/>
    </source>
</evidence>
<dbReference type="EMBL" id="AZHW01000022">
    <property type="protein sequence ID" value="ETX03613.1"/>
    <property type="molecule type" value="Genomic_DNA"/>
</dbReference>
<dbReference type="GO" id="GO:0015074">
    <property type="term" value="P:DNA integration"/>
    <property type="evidence" value="ECO:0007669"/>
    <property type="project" value="InterPro"/>
</dbReference>
<dbReference type="AlphaFoldDB" id="W4M0D4"/>
<keyword evidence="3" id="KW-1185">Reference proteome</keyword>
<organism evidence="2 3">
    <name type="scientific">Entotheonella factor</name>
    <dbReference type="NCBI Taxonomy" id="1429438"/>
    <lineage>
        <taxon>Bacteria</taxon>
        <taxon>Pseudomonadati</taxon>
        <taxon>Nitrospinota/Tectimicrobiota group</taxon>
        <taxon>Candidatus Tectimicrobiota</taxon>
        <taxon>Candidatus Entotheonellia</taxon>
        <taxon>Candidatus Entotheonellales</taxon>
        <taxon>Candidatus Entotheonellaceae</taxon>
        <taxon>Candidatus Entotheonella</taxon>
    </lineage>
</organism>
<dbReference type="InterPro" id="IPR012337">
    <property type="entry name" value="RNaseH-like_sf"/>
</dbReference>
<dbReference type="PROSITE" id="PS50994">
    <property type="entry name" value="INTEGRASE"/>
    <property type="match status" value="1"/>
</dbReference>